<dbReference type="AlphaFoldDB" id="A0A0A0LCL3"/>
<evidence type="ECO:0000259" key="1">
    <source>
        <dbReference type="Pfam" id="PF25758"/>
    </source>
</evidence>
<accession>A0A0A0LCL3</accession>
<keyword evidence="3" id="KW-1185">Reference proteome</keyword>
<dbReference type="PANTHER" id="PTHR10997">
    <property type="entry name" value="IMPORTIN-7, 8, 11"/>
    <property type="match status" value="1"/>
</dbReference>
<dbReference type="STRING" id="3659.A0A0A0LCL3"/>
<feature type="domain" description="Importin-7/11-like TPR repeats" evidence="1">
    <location>
        <begin position="70"/>
        <end position="420"/>
    </location>
</feature>
<sequence length="423" mass="46705">MYNSDLSFNFLTYLFVFACVKHLSPQVQVLNLISVLIGHVSEVVPYSNLLVSFFQKVWEESSGESLLQIQLLIALRNLVVKLGYHSPICYNMLMPILDRSIDINHPDELNLLEDSLLLWEATVSHAPSLVPSLLAYFPRLVDIMERSFDHLEVAINIIETYILLGGNEFQSMHATSIARILDSIVGNVNDKGLLSTLPIIDLLVQCFPIVVPPMIGSTLQKLVVVCLSGKDECDPSKTSVKASSAAILARVLVMNTNYLAQLMTEPSLTVLLQKEGIQTEENILLSLVDLWLDKVDNVSSIQKKMYGLALSIILTLRLPQVLDKLDQILSVCTTVILGGLDDQTEESSDEYTSATNCAETIPSKELLRRQIKASDPINQLSLEDSVRGNLQTCAALHGDSFNAAISSMHPAAFAQLKQALKMP</sequence>
<dbReference type="EMBL" id="CM002924">
    <property type="protein sequence ID" value="KGN57806.1"/>
    <property type="molecule type" value="Genomic_DNA"/>
</dbReference>
<dbReference type="Gramene" id="KGN57806">
    <property type="protein sequence ID" value="KGN57806"/>
    <property type="gene ID" value="Csa_3G313210"/>
</dbReference>
<dbReference type="OMA" id="DACAMIC"/>
<dbReference type="InterPro" id="IPR058669">
    <property type="entry name" value="TPR_IPO7/11-like"/>
</dbReference>
<dbReference type="Proteomes" id="UP000029981">
    <property type="component" value="Chromosome 3"/>
</dbReference>
<dbReference type="InterPro" id="IPR016024">
    <property type="entry name" value="ARM-type_fold"/>
</dbReference>
<reference evidence="2 3" key="3">
    <citation type="journal article" date="2010" name="BMC Genomics">
        <title>Transcriptome sequencing and comparative analysis of cucumber flowers with different sex types.</title>
        <authorList>
            <person name="Guo S."/>
            <person name="Zheng Y."/>
            <person name="Joung J.G."/>
            <person name="Liu S."/>
            <person name="Zhang Z."/>
            <person name="Crasta O.R."/>
            <person name="Sobral B.W."/>
            <person name="Xu Y."/>
            <person name="Huang S."/>
            <person name="Fei Z."/>
        </authorList>
    </citation>
    <scope>NUCLEOTIDE SEQUENCE [LARGE SCALE GENOMIC DNA]</scope>
    <source>
        <strain evidence="3">cv. 9930</strain>
    </source>
</reference>
<dbReference type="Pfam" id="PF25758">
    <property type="entry name" value="TPR_IPO11"/>
    <property type="match status" value="1"/>
</dbReference>
<evidence type="ECO:0000313" key="2">
    <source>
        <dbReference type="EMBL" id="KGN57806.1"/>
    </source>
</evidence>
<dbReference type="SUPFAM" id="SSF48371">
    <property type="entry name" value="ARM repeat"/>
    <property type="match status" value="1"/>
</dbReference>
<gene>
    <name evidence="2" type="ORF">Csa_3G313210</name>
</gene>
<dbReference type="PANTHER" id="PTHR10997:SF7">
    <property type="entry name" value="IMPORTIN-11"/>
    <property type="match status" value="1"/>
</dbReference>
<protein>
    <recommendedName>
        <fullName evidence="1">Importin-7/11-like TPR repeats domain-containing protein</fullName>
    </recommendedName>
</protein>
<reference evidence="2 3" key="2">
    <citation type="journal article" date="2009" name="PLoS ONE">
        <title>An integrated genetic and cytogenetic map of the cucumber genome.</title>
        <authorList>
            <person name="Ren Y."/>
            <person name="Zhang Z."/>
            <person name="Liu J."/>
            <person name="Staub J.E."/>
            <person name="Han Y."/>
            <person name="Cheng Z."/>
            <person name="Li X."/>
            <person name="Lu J."/>
            <person name="Miao H."/>
            <person name="Kang H."/>
            <person name="Xie B."/>
            <person name="Gu X."/>
            <person name="Wang X."/>
            <person name="Du Y."/>
            <person name="Jin W."/>
            <person name="Huang S."/>
        </authorList>
    </citation>
    <scope>NUCLEOTIDE SEQUENCE [LARGE SCALE GENOMIC DNA]</scope>
    <source>
        <strain evidence="3">cv. 9930</strain>
    </source>
</reference>
<reference evidence="2 3" key="4">
    <citation type="journal article" date="2011" name="BMC Genomics">
        <title>RNA-Seq improves annotation of protein-coding genes in the cucumber genome.</title>
        <authorList>
            <person name="Li Z."/>
            <person name="Zhang Z."/>
            <person name="Yan P."/>
            <person name="Huang S."/>
            <person name="Fei Z."/>
            <person name="Lin K."/>
        </authorList>
    </citation>
    <scope>NUCLEOTIDE SEQUENCE [LARGE SCALE GENOMIC DNA]</scope>
    <source>
        <strain evidence="3">cv. 9930</strain>
    </source>
</reference>
<organism evidence="2 3">
    <name type="scientific">Cucumis sativus</name>
    <name type="common">Cucumber</name>
    <dbReference type="NCBI Taxonomy" id="3659"/>
    <lineage>
        <taxon>Eukaryota</taxon>
        <taxon>Viridiplantae</taxon>
        <taxon>Streptophyta</taxon>
        <taxon>Embryophyta</taxon>
        <taxon>Tracheophyta</taxon>
        <taxon>Spermatophyta</taxon>
        <taxon>Magnoliopsida</taxon>
        <taxon>eudicotyledons</taxon>
        <taxon>Gunneridae</taxon>
        <taxon>Pentapetalae</taxon>
        <taxon>rosids</taxon>
        <taxon>fabids</taxon>
        <taxon>Cucurbitales</taxon>
        <taxon>Cucurbitaceae</taxon>
        <taxon>Benincaseae</taxon>
        <taxon>Cucumis</taxon>
    </lineage>
</organism>
<proteinExistence type="predicted"/>
<name>A0A0A0LCL3_CUCSA</name>
<reference evidence="2 3" key="1">
    <citation type="journal article" date="2009" name="Nat. Genet.">
        <title>The genome of the cucumber, Cucumis sativus L.</title>
        <authorList>
            <person name="Huang S."/>
            <person name="Li R."/>
            <person name="Zhang Z."/>
            <person name="Li L."/>
            <person name="Gu X."/>
            <person name="Fan W."/>
            <person name="Lucas W.J."/>
            <person name="Wang X."/>
            <person name="Xie B."/>
            <person name="Ni P."/>
            <person name="Ren Y."/>
            <person name="Zhu H."/>
            <person name="Li J."/>
            <person name="Lin K."/>
            <person name="Jin W."/>
            <person name="Fei Z."/>
            <person name="Li G."/>
            <person name="Staub J."/>
            <person name="Kilian A."/>
            <person name="van der Vossen E.A."/>
            <person name="Wu Y."/>
            <person name="Guo J."/>
            <person name="He J."/>
            <person name="Jia Z."/>
            <person name="Ren Y."/>
            <person name="Tian G."/>
            <person name="Lu Y."/>
            <person name="Ruan J."/>
            <person name="Qian W."/>
            <person name="Wang M."/>
            <person name="Huang Q."/>
            <person name="Li B."/>
            <person name="Xuan Z."/>
            <person name="Cao J."/>
            <person name="Asan"/>
            <person name="Wu Z."/>
            <person name="Zhang J."/>
            <person name="Cai Q."/>
            <person name="Bai Y."/>
            <person name="Zhao B."/>
            <person name="Han Y."/>
            <person name="Li Y."/>
            <person name="Li X."/>
            <person name="Wang S."/>
            <person name="Shi Q."/>
            <person name="Liu S."/>
            <person name="Cho W.K."/>
            <person name="Kim J.Y."/>
            <person name="Xu Y."/>
            <person name="Heller-Uszynska K."/>
            <person name="Miao H."/>
            <person name="Cheng Z."/>
            <person name="Zhang S."/>
            <person name="Wu J."/>
            <person name="Yang Y."/>
            <person name="Kang H."/>
            <person name="Li M."/>
            <person name="Liang H."/>
            <person name="Ren X."/>
            <person name="Shi Z."/>
            <person name="Wen M."/>
            <person name="Jian M."/>
            <person name="Yang H."/>
            <person name="Zhang G."/>
            <person name="Yang Z."/>
            <person name="Chen R."/>
            <person name="Liu S."/>
            <person name="Li J."/>
            <person name="Ma L."/>
            <person name="Liu H."/>
            <person name="Zhou Y."/>
            <person name="Zhao J."/>
            <person name="Fang X."/>
            <person name="Li G."/>
            <person name="Fang L."/>
            <person name="Li Y."/>
            <person name="Liu D."/>
            <person name="Zheng H."/>
            <person name="Zhang Y."/>
            <person name="Qin N."/>
            <person name="Li Z."/>
            <person name="Yang G."/>
            <person name="Yang S."/>
            <person name="Bolund L."/>
            <person name="Kristiansen K."/>
            <person name="Zheng H."/>
            <person name="Li S."/>
            <person name="Zhang X."/>
            <person name="Yang H."/>
            <person name="Wang J."/>
            <person name="Sun R."/>
            <person name="Zhang B."/>
            <person name="Jiang S."/>
            <person name="Wang J."/>
            <person name="Du Y."/>
            <person name="Li S."/>
        </authorList>
    </citation>
    <scope>NUCLEOTIDE SEQUENCE [LARGE SCALE GENOMIC DNA]</scope>
    <source>
        <strain evidence="3">cv. 9930</strain>
    </source>
</reference>
<evidence type="ECO:0000313" key="3">
    <source>
        <dbReference type="Proteomes" id="UP000029981"/>
    </source>
</evidence>